<dbReference type="Gene3D" id="3.30.160.60">
    <property type="entry name" value="Classic Zinc Finger"/>
    <property type="match status" value="2"/>
</dbReference>
<dbReference type="EMBL" id="CAKKLH010000323">
    <property type="protein sequence ID" value="CAH0112147.1"/>
    <property type="molecule type" value="Genomic_DNA"/>
</dbReference>
<dbReference type="GO" id="GO:0005634">
    <property type="term" value="C:nucleus"/>
    <property type="evidence" value="ECO:0007669"/>
    <property type="project" value="UniProtKB-SubCell"/>
</dbReference>
<dbReference type="OrthoDB" id="4748970at2759"/>
<evidence type="ECO:0000256" key="3">
    <source>
        <dbReference type="ARBA" id="ARBA00022737"/>
    </source>
</evidence>
<evidence type="ECO:0000256" key="6">
    <source>
        <dbReference type="ARBA" id="ARBA00023125"/>
    </source>
</evidence>
<feature type="compositionally biased region" description="Acidic residues" evidence="9">
    <location>
        <begin position="88"/>
        <end position="101"/>
    </location>
</feature>
<keyword evidence="4 8" id="KW-0863">Zinc-finger</keyword>
<keyword evidence="5" id="KW-0862">Zinc</keyword>
<keyword evidence="2" id="KW-0479">Metal-binding</keyword>
<comment type="subcellular location">
    <subcellularLocation>
        <location evidence="1">Nucleus</location>
    </subcellularLocation>
</comment>
<dbReference type="AlphaFoldDB" id="A0A8J2S2Q7"/>
<keyword evidence="3" id="KW-0677">Repeat</keyword>
<dbReference type="InterPro" id="IPR050589">
    <property type="entry name" value="Ikaros_C2H2-ZF"/>
</dbReference>
<reference evidence="11" key="1">
    <citation type="submission" date="2021-11" db="EMBL/GenBank/DDBJ databases">
        <authorList>
            <person name="Schell T."/>
        </authorList>
    </citation>
    <scope>NUCLEOTIDE SEQUENCE</scope>
    <source>
        <strain evidence="11">M5</strain>
    </source>
</reference>
<protein>
    <recommendedName>
        <fullName evidence="10">C2H2-type domain-containing protein</fullName>
    </recommendedName>
</protein>
<evidence type="ECO:0000256" key="1">
    <source>
        <dbReference type="ARBA" id="ARBA00004123"/>
    </source>
</evidence>
<evidence type="ECO:0000256" key="8">
    <source>
        <dbReference type="PROSITE-ProRule" id="PRU00042"/>
    </source>
</evidence>
<sequence length="724" mass="81638">MSNKSSPRRRSVANKRYDEDYEYYVPAVRSYSKGTKSESTADESENTDSQEVKRKRGRPPGSKNKGNPETEVKRGPGRPRRYPAPASQEEEEGEEEEEEEASEIKPIEVNILSIQSEEMAEAEETNAEPPKKEKVNLGQVLELAVQSMSVTMETEEEELTEKQINKPVSAEASPEVIEITQQKMTFETTKDHDSDFEWKLENEEEPVIHSPPAKKKKMTASSSFIVPTNADDLEEFEEDGEGRIQVRTIVVGEGDGARIECLSCHRIMKPGSLKAHLKTHAHERPHACDLCDARFTRRGDLERHIKVVHNKDRPFKCSKCHRTFGDKKNLRWHLSNHDRKLFHHCQVCGFKFGKREYWENHVRYIHPIPGTELEPVPAEMPEIEIKDGASTSSVETTHKKVDPVVVNKMLNGNKGTPALVYTKRGAANNRLSTDPFAGLKTPKVIFPPTYWDNWDEYMERTQIWRFRPAIQRFGSSGRPLRRKKVPETIVELRPSERPDSQFDIGPFTEEETLLDDQTGTFITSKGEVVGYPEEMFKLDENAEVEEEEEEEEDEEPVRIDVGEIQLEQPMSGTEVLSTHHLVYGEDGQMRLMVGPGRVDGEHDLVEGGVYDDDEDGMLRGDLGHAFVESGQIVILQPDGSAVLAPAGGQLVETENGQLILVQTHEDGTQTAVAYATAQTVDDTEGVVEEDESGEIKTEPTSNQDAVQTLIDAVQELIDNRQKPS</sequence>
<feature type="compositionally biased region" description="Basic residues" evidence="9">
    <location>
        <begin position="1"/>
        <end position="13"/>
    </location>
</feature>
<feature type="domain" description="C2H2-type" evidence="10">
    <location>
        <begin position="286"/>
        <end position="314"/>
    </location>
</feature>
<dbReference type="PANTHER" id="PTHR24404">
    <property type="entry name" value="ZINC FINGER PROTEIN"/>
    <property type="match status" value="1"/>
</dbReference>
<evidence type="ECO:0000313" key="11">
    <source>
        <dbReference type="EMBL" id="CAH0112147.1"/>
    </source>
</evidence>
<dbReference type="GO" id="GO:0008270">
    <property type="term" value="F:zinc ion binding"/>
    <property type="evidence" value="ECO:0007669"/>
    <property type="project" value="UniProtKB-KW"/>
</dbReference>
<accession>A0A8J2S2Q7</accession>
<keyword evidence="6" id="KW-0238">DNA-binding</keyword>
<feature type="domain" description="C2H2-type" evidence="10">
    <location>
        <begin position="343"/>
        <end position="366"/>
    </location>
</feature>
<name>A0A8J2S2Q7_9CRUS</name>
<keyword evidence="7" id="KW-0539">Nucleus</keyword>
<feature type="region of interest" description="Disordered" evidence="9">
    <location>
        <begin position="1"/>
        <end position="135"/>
    </location>
</feature>
<dbReference type="PROSITE" id="PS00028">
    <property type="entry name" value="ZINC_FINGER_C2H2_1"/>
    <property type="match status" value="3"/>
</dbReference>
<dbReference type="GO" id="GO:0000978">
    <property type="term" value="F:RNA polymerase II cis-regulatory region sequence-specific DNA binding"/>
    <property type="evidence" value="ECO:0007669"/>
    <property type="project" value="TreeGrafter"/>
</dbReference>
<dbReference type="FunFam" id="3.30.160.60:FF:000100">
    <property type="entry name" value="Zinc finger 45-like"/>
    <property type="match status" value="1"/>
</dbReference>
<dbReference type="Pfam" id="PF00096">
    <property type="entry name" value="zf-C2H2"/>
    <property type="match status" value="2"/>
</dbReference>
<dbReference type="SUPFAM" id="SSF57667">
    <property type="entry name" value="beta-beta-alpha zinc fingers"/>
    <property type="match status" value="2"/>
</dbReference>
<dbReference type="PANTHER" id="PTHR24404:SF114">
    <property type="entry name" value="KLUMPFUSS, ISOFORM B-RELATED"/>
    <property type="match status" value="1"/>
</dbReference>
<gene>
    <name evidence="11" type="ORF">DGAL_LOCUS15859</name>
</gene>
<evidence type="ECO:0000256" key="5">
    <source>
        <dbReference type="ARBA" id="ARBA00022833"/>
    </source>
</evidence>
<dbReference type="InterPro" id="IPR036236">
    <property type="entry name" value="Znf_C2H2_sf"/>
</dbReference>
<dbReference type="GO" id="GO:0003700">
    <property type="term" value="F:DNA-binding transcription factor activity"/>
    <property type="evidence" value="ECO:0007669"/>
    <property type="project" value="TreeGrafter"/>
</dbReference>
<dbReference type="GO" id="GO:0006357">
    <property type="term" value="P:regulation of transcription by RNA polymerase II"/>
    <property type="evidence" value="ECO:0007669"/>
    <property type="project" value="TreeGrafter"/>
</dbReference>
<organism evidence="11 12">
    <name type="scientific">Daphnia galeata</name>
    <dbReference type="NCBI Taxonomy" id="27404"/>
    <lineage>
        <taxon>Eukaryota</taxon>
        <taxon>Metazoa</taxon>
        <taxon>Ecdysozoa</taxon>
        <taxon>Arthropoda</taxon>
        <taxon>Crustacea</taxon>
        <taxon>Branchiopoda</taxon>
        <taxon>Diplostraca</taxon>
        <taxon>Cladocera</taxon>
        <taxon>Anomopoda</taxon>
        <taxon>Daphniidae</taxon>
        <taxon>Daphnia</taxon>
    </lineage>
</organism>
<evidence type="ECO:0000256" key="4">
    <source>
        <dbReference type="ARBA" id="ARBA00022771"/>
    </source>
</evidence>
<evidence type="ECO:0000256" key="2">
    <source>
        <dbReference type="ARBA" id="ARBA00022723"/>
    </source>
</evidence>
<feature type="region of interest" description="Disordered" evidence="9">
    <location>
        <begin position="685"/>
        <end position="705"/>
    </location>
</feature>
<proteinExistence type="predicted"/>
<dbReference type="InterPro" id="IPR013087">
    <property type="entry name" value="Znf_C2H2_type"/>
</dbReference>
<dbReference type="PROSITE" id="PS50157">
    <property type="entry name" value="ZINC_FINGER_C2H2_2"/>
    <property type="match status" value="3"/>
</dbReference>
<dbReference type="Proteomes" id="UP000789390">
    <property type="component" value="Unassembled WGS sequence"/>
</dbReference>
<evidence type="ECO:0000256" key="9">
    <source>
        <dbReference type="SAM" id="MobiDB-lite"/>
    </source>
</evidence>
<feature type="domain" description="C2H2-type" evidence="10">
    <location>
        <begin position="315"/>
        <end position="337"/>
    </location>
</feature>
<keyword evidence="12" id="KW-1185">Reference proteome</keyword>
<evidence type="ECO:0000259" key="10">
    <source>
        <dbReference type="PROSITE" id="PS50157"/>
    </source>
</evidence>
<dbReference type="SMART" id="SM00355">
    <property type="entry name" value="ZnF_C2H2"/>
    <property type="match status" value="4"/>
</dbReference>
<evidence type="ECO:0000313" key="12">
    <source>
        <dbReference type="Proteomes" id="UP000789390"/>
    </source>
</evidence>
<evidence type="ECO:0000256" key="7">
    <source>
        <dbReference type="ARBA" id="ARBA00023242"/>
    </source>
</evidence>
<comment type="caution">
    <text evidence="11">The sequence shown here is derived from an EMBL/GenBank/DDBJ whole genome shotgun (WGS) entry which is preliminary data.</text>
</comment>